<keyword evidence="1" id="KW-0812">Transmembrane</keyword>
<reference evidence="3" key="2">
    <citation type="submission" date="2014-08" db="EMBL/GenBank/DDBJ databases">
        <title>Complete genome of Weissella ceti strain WS74 isolated from diseased rainbow trout in Brazil.</title>
        <authorList>
            <person name="Figueiredo H.C.P."/>
            <person name="Leal C.A.G."/>
            <person name="Pereira F.L."/>
            <person name="Soares S.C."/>
            <person name="Dorella F.A."/>
            <person name="Carvalho A.F."/>
            <person name="Azevedo V.A.C."/>
        </authorList>
    </citation>
    <scope>NUCLEOTIDE SEQUENCE [LARGE SCALE GENOMIC DNA]</scope>
    <source>
        <strain evidence="3">WS74</strain>
    </source>
</reference>
<dbReference type="KEGG" id="wct:WS74_1290"/>
<name>A0A075U1V5_9LACO</name>
<reference evidence="2 3" key="1">
    <citation type="journal article" date="2014" name="Genome Announc.">
        <title>Complete Genome Sequences of Fish Pathogenic Weissella ceti Strains WS74 and WS105.</title>
        <authorList>
            <person name="Figueiredo H.C."/>
            <person name="Leal C.A."/>
            <person name="Dorella F.A."/>
            <person name="Carvalho A.F."/>
            <person name="Soares S.C."/>
            <person name="Pereira F.L."/>
            <person name="Azevedo V.A."/>
        </authorList>
    </citation>
    <scope>NUCLEOTIDE SEQUENCE [LARGE SCALE GENOMIC DNA]</scope>
    <source>
        <strain evidence="2 3">WS74</strain>
    </source>
</reference>
<organism evidence="2 3">
    <name type="scientific">Weissella ceti</name>
    <dbReference type="NCBI Taxonomy" id="759620"/>
    <lineage>
        <taxon>Bacteria</taxon>
        <taxon>Bacillati</taxon>
        <taxon>Bacillota</taxon>
        <taxon>Bacilli</taxon>
        <taxon>Lactobacillales</taxon>
        <taxon>Lactobacillaceae</taxon>
        <taxon>Weissella</taxon>
    </lineage>
</organism>
<protein>
    <submittedName>
        <fullName evidence="2">Uncharacterized protein</fullName>
    </submittedName>
</protein>
<proteinExistence type="predicted"/>
<keyword evidence="1" id="KW-0472">Membrane</keyword>
<feature type="transmembrane region" description="Helical" evidence="1">
    <location>
        <begin position="12"/>
        <end position="34"/>
    </location>
</feature>
<evidence type="ECO:0000313" key="2">
    <source>
        <dbReference type="EMBL" id="AIM63539.1"/>
    </source>
</evidence>
<dbReference type="KEGG" id="wce:WS08_1220"/>
<dbReference type="KEGG" id="wci:WS105_1285"/>
<dbReference type="Proteomes" id="UP000029079">
    <property type="component" value="Chromosome"/>
</dbReference>
<sequence>MSKHSIWSACTLAFWQTILSIGWLISLALAISLARGNSIGYFINDYGKLFLYIEIGLFIIASTYNYQFSKQNHT</sequence>
<keyword evidence="3" id="KW-1185">Reference proteome</keyword>
<accession>A0A075U1V5</accession>
<feature type="transmembrane region" description="Helical" evidence="1">
    <location>
        <begin position="46"/>
        <end position="66"/>
    </location>
</feature>
<dbReference type="AlphaFoldDB" id="A0A075U1V5"/>
<evidence type="ECO:0000256" key="1">
    <source>
        <dbReference type="SAM" id="Phobius"/>
    </source>
</evidence>
<gene>
    <name evidence="2" type="ORF">WS74_1290</name>
</gene>
<dbReference type="EMBL" id="CP009223">
    <property type="protein sequence ID" value="AIM63539.1"/>
    <property type="molecule type" value="Genomic_DNA"/>
</dbReference>
<keyword evidence="1" id="KW-1133">Transmembrane helix</keyword>
<dbReference type="STRING" id="759620.WS105_1285"/>
<evidence type="ECO:0000313" key="3">
    <source>
        <dbReference type="Proteomes" id="UP000029079"/>
    </source>
</evidence>